<evidence type="ECO:0000256" key="12">
    <source>
        <dbReference type="ARBA" id="ARBA00022842"/>
    </source>
</evidence>
<dbReference type="EC" id="2.7.8.15" evidence="5"/>
<comment type="catalytic activity">
    <reaction evidence="18">
        <text>a di-trans,poly-cis-dolichyl phosphate + UDP-N-acetyl-alpha-D-glucosamine = an N-acetyl-alpha-D-glucosaminyl-diphospho-di-trans,poly-cis-dolichol + UMP</text>
        <dbReference type="Rhea" id="RHEA:13289"/>
        <dbReference type="Rhea" id="RHEA-COMP:19498"/>
        <dbReference type="Rhea" id="RHEA-COMP:19507"/>
        <dbReference type="ChEBI" id="CHEBI:57683"/>
        <dbReference type="ChEBI" id="CHEBI:57705"/>
        <dbReference type="ChEBI" id="CHEBI:57865"/>
        <dbReference type="ChEBI" id="CHEBI:58427"/>
        <dbReference type="EC" id="2.7.8.15"/>
    </reaction>
    <physiologicalReaction direction="left-to-right" evidence="18">
        <dbReference type="Rhea" id="RHEA:13290"/>
    </physiologicalReaction>
</comment>
<evidence type="ECO:0000256" key="13">
    <source>
        <dbReference type="ARBA" id="ARBA00022989"/>
    </source>
</evidence>
<sequence>MSTNETFPNFIFCSVVSLTSVLSYYFCNRFVSNNYQLFKAAGLQGKDYGRPEAPPIAEAVGVVGSAVYLCVLSINIMVPYLICIYFLGINIYEHISLVAILAGSWSICSMCLLGFTDDVLNLRWKHKLVLPVISSFPLIVVYCIQKASTYVLIPFPFKYLLGTSVDLGVFYLVYVCCLALFCTNSINILAGINGLEVGQSIIIAISMIIMSLVELYLGNKDAIIILFFLIPFTAVSLSLLKFNWFPASIFVGDTYCYYSGMTLAVSGILGHSSRTLLLFFIPQILNFVYSTPQLFKLFPCPRHRLPSLNPETNLREVSTFVVRVNTLNIATCVILGLMARFGFAKITRKGLHTTHSAEVDNLTLLNFYLRLYGPFSEAELAKMILKFQILCCLVGLFAKYTLGKLIF</sequence>
<feature type="transmembrane region" description="Helical" evidence="19">
    <location>
        <begin position="6"/>
        <end position="27"/>
    </location>
</feature>
<feature type="transmembrane region" description="Helical" evidence="19">
    <location>
        <begin position="223"/>
        <end position="244"/>
    </location>
</feature>
<dbReference type="OrthoDB" id="10262326at2759"/>
<keyword evidence="8 20" id="KW-0808">Transferase</keyword>
<dbReference type="CDD" id="cd06855">
    <property type="entry name" value="GT_GPT_euk"/>
    <property type="match status" value="1"/>
</dbReference>
<dbReference type="AlphaFoldDB" id="A0A0C2IBN4"/>
<dbReference type="Pfam" id="PF00953">
    <property type="entry name" value="Glycos_transf_4"/>
    <property type="match status" value="1"/>
</dbReference>
<organism evidence="20 21">
    <name type="scientific">Thelohanellus kitauei</name>
    <name type="common">Myxosporean</name>
    <dbReference type="NCBI Taxonomy" id="669202"/>
    <lineage>
        <taxon>Eukaryota</taxon>
        <taxon>Metazoa</taxon>
        <taxon>Cnidaria</taxon>
        <taxon>Myxozoa</taxon>
        <taxon>Myxosporea</taxon>
        <taxon>Bivalvulida</taxon>
        <taxon>Platysporina</taxon>
        <taxon>Myxobolidae</taxon>
        <taxon>Thelohanellus</taxon>
    </lineage>
</organism>
<dbReference type="GO" id="GO:0003975">
    <property type="term" value="F:UDP-N-acetylglucosamine-dolichyl-phosphate N-acetylglucosaminephosphotransferase activity"/>
    <property type="evidence" value="ECO:0007669"/>
    <property type="project" value="UniProtKB-EC"/>
</dbReference>
<evidence type="ECO:0000313" key="21">
    <source>
        <dbReference type="Proteomes" id="UP000031668"/>
    </source>
</evidence>
<evidence type="ECO:0000256" key="18">
    <source>
        <dbReference type="ARBA" id="ARBA00045078"/>
    </source>
</evidence>
<evidence type="ECO:0000256" key="1">
    <source>
        <dbReference type="ARBA" id="ARBA00001946"/>
    </source>
</evidence>
<comment type="function">
    <text evidence="17">UDP-N-acetylglucosamine--dolichyl-phosphate N-acetylglucosaminephosphotransferase that operates in the biosynthetic pathway of dolichol-linked oligosaccharides, the glycan precursors employed in protein asparagine (N)-glycosylation. The assembly of dolichol-linked oligosaccharides begins on the cytosolic side of the endoplasmic reticulum membrane and finishes in its lumen. The sequential addition of sugars to dolichol pyrophosphate produces dolichol-linked oligosaccharides containing fourteen sugars, including two GlcNAcs, nine mannoses and three glucoses. Once assembled, the oligosaccharide is transferred from the lipid to nascent proteins by oligosaccharyltransferases. Catalyzes the initial step of dolichol-linked oligosaccharide biosynthesis, transfering GlcNAc-1-P from cytosolic UDP-GlcNAc onto the carrier lipid dolichyl phosphate (P-dolichol), yielding GlcNAc-P-P-dolichol embedded in the cytoplasmic leaflet of the endoplasmic reticulum membrane.</text>
</comment>
<comment type="cofactor">
    <cofactor evidence="1">
        <name>Mg(2+)</name>
        <dbReference type="ChEBI" id="CHEBI:18420"/>
    </cofactor>
</comment>
<comment type="subcellular location">
    <subcellularLocation>
        <location evidence="2">Endoplasmic reticulum membrane</location>
        <topology evidence="2">Multi-pass membrane protein</topology>
    </subcellularLocation>
</comment>
<comment type="caution">
    <text evidence="20">The sequence shown here is derived from an EMBL/GenBank/DDBJ whole genome shotgun (WGS) entry which is preliminary data.</text>
</comment>
<dbReference type="InterPro" id="IPR033895">
    <property type="entry name" value="GPT"/>
</dbReference>
<feature type="transmembrane region" description="Helical" evidence="19">
    <location>
        <begin position="95"/>
        <end position="116"/>
    </location>
</feature>
<keyword evidence="14 19" id="KW-0472">Membrane</keyword>
<keyword evidence="11" id="KW-0256">Endoplasmic reticulum</keyword>
<dbReference type="PANTHER" id="PTHR10571">
    <property type="entry name" value="UDP-N-ACETYLGLUCOSAMINE--DOLICHYL-PHOSPHATE N-ACETYLGLUCOSAMINEPHOSPHOTRANSFERASE"/>
    <property type="match status" value="1"/>
</dbReference>
<feature type="transmembrane region" description="Helical" evidence="19">
    <location>
        <begin position="168"/>
        <end position="190"/>
    </location>
</feature>
<accession>A0A0C2IBN4</accession>
<evidence type="ECO:0000256" key="2">
    <source>
        <dbReference type="ARBA" id="ARBA00004477"/>
    </source>
</evidence>
<keyword evidence="7" id="KW-0328">Glycosyltransferase</keyword>
<dbReference type="InterPro" id="IPR000715">
    <property type="entry name" value="Glycosyl_transferase_4"/>
</dbReference>
<evidence type="ECO:0000313" key="20">
    <source>
        <dbReference type="EMBL" id="KII62743.1"/>
    </source>
</evidence>
<evidence type="ECO:0000256" key="3">
    <source>
        <dbReference type="ARBA" id="ARBA00004922"/>
    </source>
</evidence>
<evidence type="ECO:0000256" key="9">
    <source>
        <dbReference type="ARBA" id="ARBA00022692"/>
    </source>
</evidence>
<feature type="transmembrane region" description="Helical" evidence="19">
    <location>
        <begin position="197"/>
        <end position="217"/>
    </location>
</feature>
<evidence type="ECO:0000256" key="6">
    <source>
        <dbReference type="ARBA" id="ARBA00017659"/>
    </source>
</evidence>
<dbReference type="GO" id="GO:0005789">
    <property type="term" value="C:endoplasmic reticulum membrane"/>
    <property type="evidence" value="ECO:0007669"/>
    <property type="project" value="UniProtKB-SubCell"/>
</dbReference>
<evidence type="ECO:0000256" key="14">
    <source>
        <dbReference type="ARBA" id="ARBA00023136"/>
    </source>
</evidence>
<dbReference type="UniPathway" id="UPA00378"/>
<feature type="transmembrane region" description="Helical" evidence="19">
    <location>
        <begin position="66"/>
        <end position="89"/>
    </location>
</feature>
<evidence type="ECO:0000256" key="15">
    <source>
        <dbReference type="ARBA" id="ARBA00029567"/>
    </source>
</evidence>
<reference evidence="20 21" key="1">
    <citation type="journal article" date="2014" name="Genome Biol. Evol.">
        <title>The genome of the myxosporean Thelohanellus kitauei shows adaptations to nutrient acquisition within its fish host.</title>
        <authorList>
            <person name="Yang Y."/>
            <person name="Xiong J."/>
            <person name="Zhou Z."/>
            <person name="Huo F."/>
            <person name="Miao W."/>
            <person name="Ran C."/>
            <person name="Liu Y."/>
            <person name="Zhang J."/>
            <person name="Feng J."/>
            <person name="Wang M."/>
            <person name="Wang M."/>
            <person name="Wang L."/>
            <person name="Yao B."/>
        </authorList>
    </citation>
    <scope>NUCLEOTIDE SEQUENCE [LARGE SCALE GENOMIC DNA]</scope>
    <source>
        <strain evidence="20">Wuqing</strain>
    </source>
</reference>
<protein>
    <recommendedName>
        <fullName evidence="6">UDP-N-acetylglucosamine--dolichyl-phosphate N-acetylglucosaminephosphotransferase</fullName>
        <ecNumber evidence="5">2.7.8.15</ecNumber>
    </recommendedName>
    <alternativeName>
        <fullName evidence="15">GlcNAc-1-P transferase</fullName>
    </alternativeName>
    <alternativeName>
        <fullName evidence="16">N-acetylglucosamine-1-phosphate transferase</fullName>
    </alternativeName>
</protein>
<dbReference type="EMBL" id="JWZT01004875">
    <property type="protein sequence ID" value="KII62743.1"/>
    <property type="molecule type" value="Genomic_DNA"/>
</dbReference>
<dbReference type="PANTHER" id="PTHR10571:SF0">
    <property type="entry name" value="UDP-N-ACETYLGLUCOSAMINE--DOLICHYL-PHOSPHATE N-ACETYLGLUCOSAMINEPHOSPHOTRANSFERASE"/>
    <property type="match status" value="1"/>
</dbReference>
<dbReference type="OMA" id="LPHFNAR"/>
<evidence type="ECO:0000256" key="19">
    <source>
        <dbReference type="SAM" id="Phobius"/>
    </source>
</evidence>
<evidence type="ECO:0000256" key="7">
    <source>
        <dbReference type="ARBA" id="ARBA00022676"/>
    </source>
</evidence>
<feature type="transmembrane region" description="Helical" evidence="19">
    <location>
        <begin position="128"/>
        <end position="148"/>
    </location>
</feature>
<evidence type="ECO:0000256" key="5">
    <source>
        <dbReference type="ARBA" id="ARBA00013225"/>
    </source>
</evidence>
<feature type="transmembrane region" description="Helical" evidence="19">
    <location>
        <begin position="256"/>
        <end position="281"/>
    </location>
</feature>
<proteinExistence type="inferred from homology"/>
<feature type="transmembrane region" description="Helical" evidence="19">
    <location>
        <begin position="320"/>
        <end position="339"/>
    </location>
</feature>
<evidence type="ECO:0000256" key="8">
    <source>
        <dbReference type="ARBA" id="ARBA00022679"/>
    </source>
</evidence>
<keyword evidence="21" id="KW-1185">Reference proteome</keyword>
<evidence type="ECO:0000256" key="10">
    <source>
        <dbReference type="ARBA" id="ARBA00022723"/>
    </source>
</evidence>
<dbReference type="GO" id="GO:0016757">
    <property type="term" value="F:glycosyltransferase activity"/>
    <property type="evidence" value="ECO:0007669"/>
    <property type="project" value="UniProtKB-KW"/>
</dbReference>
<comment type="similarity">
    <text evidence="4">Belongs to the glycosyltransferase 4 family.</text>
</comment>
<dbReference type="Proteomes" id="UP000031668">
    <property type="component" value="Unassembled WGS sequence"/>
</dbReference>
<comment type="pathway">
    <text evidence="3">Protein modification; protein glycosylation.</text>
</comment>
<gene>
    <name evidence="20" type="ORF">RF11_01006</name>
</gene>
<evidence type="ECO:0000256" key="4">
    <source>
        <dbReference type="ARBA" id="ARBA00009317"/>
    </source>
</evidence>
<evidence type="ECO:0000256" key="16">
    <source>
        <dbReference type="ARBA" id="ARBA00033238"/>
    </source>
</evidence>
<keyword evidence="10" id="KW-0479">Metal-binding</keyword>
<keyword evidence="13 19" id="KW-1133">Transmembrane helix</keyword>
<keyword evidence="12" id="KW-0460">Magnesium</keyword>
<dbReference type="GO" id="GO:0046872">
    <property type="term" value="F:metal ion binding"/>
    <property type="evidence" value="ECO:0007669"/>
    <property type="project" value="UniProtKB-KW"/>
</dbReference>
<name>A0A0C2IBN4_THEKT</name>
<dbReference type="GO" id="GO:0006488">
    <property type="term" value="P:dolichol-linked oligosaccharide biosynthetic process"/>
    <property type="evidence" value="ECO:0007669"/>
    <property type="project" value="InterPro"/>
</dbReference>
<evidence type="ECO:0000256" key="11">
    <source>
        <dbReference type="ARBA" id="ARBA00022824"/>
    </source>
</evidence>
<evidence type="ECO:0000256" key="17">
    <source>
        <dbReference type="ARBA" id="ARBA00044717"/>
    </source>
</evidence>
<keyword evidence="9 19" id="KW-0812">Transmembrane</keyword>